<dbReference type="GO" id="GO:0006398">
    <property type="term" value="P:mRNA 3'-end processing by stem-loop binding and cleavage"/>
    <property type="evidence" value="ECO:0007669"/>
    <property type="project" value="TreeGrafter"/>
</dbReference>
<feature type="compositionally biased region" description="Basic and acidic residues" evidence="3">
    <location>
        <begin position="48"/>
        <end position="59"/>
    </location>
</feature>
<feature type="region of interest" description="Disordered" evidence="3">
    <location>
        <begin position="113"/>
        <end position="239"/>
    </location>
</feature>
<dbReference type="GO" id="GO:0071204">
    <property type="term" value="C:histone pre-mRNA 3'end processing complex"/>
    <property type="evidence" value="ECO:0007669"/>
    <property type="project" value="TreeGrafter"/>
</dbReference>
<keyword evidence="5" id="KW-1185">Reference proteome</keyword>
<name>A0A1I7YL53_9BILA</name>
<feature type="compositionally biased region" description="Polar residues" evidence="3">
    <location>
        <begin position="393"/>
        <end position="402"/>
    </location>
</feature>
<dbReference type="Proteomes" id="UP000095287">
    <property type="component" value="Unplaced"/>
</dbReference>
<accession>A0A1I7YL53</accession>
<evidence type="ECO:0000313" key="6">
    <source>
        <dbReference type="WBParaSite" id="L893_g17527.t1"/>
    </source>
</evidence>
<feature type="compositionally biased region" description="Basic residues" evidence="3">
    <location>
        <begin position="189"/>
        <end position="204"/>
    </location>
</feature>
<proteinExistence type="inferred from homology"/>
<feature type="compositionally biased region" description="Basic and acidic residues" evidence="3">
    <location>
        <begin position="76"/>
        <end position="85"/>
    </location>
</feature>
<reference evidence="6" key="1">
    <citation type="submission" date="2016-11" db="UniProtKB">
        <authorList>
            <consortium name="WormBaseParasite"/>
        </authorList>
    </citation>
    <scope>IDENTIFICATION</scope>
</reference>
<dbReference type="InterPro" id="IPR026502">
    <property type="entry name" value="SLBP1/SLBP2"/>
</dbReference>
<dbReference type="GO" id="GO:0071207">
    <property type="term" value="F:histone pre-mRNA stem-loop binding"/>
    <property type="evidence" value="ECO:0007669"/>
    <property type="project" value="TreeGrafter"/>
</dbReference>
<dbReference type="GO" id="GO:0051028">
    <property type="term" value="P:mRNA transport"/>
    <property type="evidence" value="ECO:0007669"/>
    <property type="project" value="TreeGrafter"/>
</dbReference>
<comment type="similarity">
    <text evidence="1">Belongs to the SLBP family.</text>
</comment>
<dbReference type="InterPro" id="IPR029344">
    <property type="entry name" value="SLBP_RNA_bind"/>
</dbReference>
<feature type="domain" description="Histone RNA hairpin-binding protein RNA-binding" evidence="4">
    <location>
        <begin position="248"/>
        <end position="316"/>
    </location>
</feature>
<feature type="compositionally biased region" description="Basic and acidic residues" evidence="3">
    <location>
        <begin position="135"/>
        <end position="153"/>
    </location>
</feature>
<evidence type="ECO:0000256" key="3">
    <source>
        <dbReference type="SAM" id="MobiDB-lite"/>
    </source>
</evidence>
<evidence type="ECO:0000259" key="4">
    <source>
        <dbReference type="Pfam" id="PF15247"/>
    </source>
</evidence>
<feature type="region of interest" description="Disordered" evidence="3">
    <location>
        <begin position="35"/>
        <end position="95"/>
    </location>
</feature>
<feature type="region of interest" description="Disordered" evidence="3">
    <location>
        <begin position="378"/>
        <end position="411"/>
    </location>
</feature>
<organism evidence="5 6">
    <name type="scientific">Steinernema glaseri</name>
    <dbReference type="NCBI Taxonomy" id="37863"/>
    <lineage>
        <taxon>Eukaryota</taxon>
        <taxon>Metazoa</taxon>
        <taxon>Ecdysozoa</taxon>
        <taxon>Nematoda</taxon>
        <taxon>Chromadorea</taxon>
        <taxon>Rhabditida</taxon>
        <taxon>Tylenchina</taxon>
        <taxon>Panagrolaimomorpha</taxon>
        <taxon>Strongyloidoidea</taxon>
        <taxon>Steinernematidae</taxon>
        <taxon>Steinernema</taxon>
    </lineage>
</organism>
<evidence type="ECO:0000313" key="5">
    <source>
        <dbReference type="Proteomes" id="UP000095287"/>
    </source>
</evidence>
<dbReference type="WBParaSite" id="L893_g17527.t1">
    <property type="protein sequence ID" value="L893_g17527.t1"/>
    <property type="gene ID" value="L893_g17527"/>
</dbReference>
<dbReference type="FunFam" id="1.10.8.1120:FF:000001">
    <property type="entry name" value="Histone RNA hairpin-binding protein-like"/>
    <property type="match status" value="1"/>
</dbReference>
<dbReference type="InterPro" id="IPR038294">
    <property type="entry name" value="SLBP_RNA_bind_sf"/>
</dbReference>
<dbReference type="Gene3D" id="1.10.8.1120">
    <property type="entry name" value="Histone RNA hairpin-binding protein RNA-binding domain"/>
    <property type="match status" value="1"/>
</dbReference>
<dbReference type="GO" id="GO:0005737">
    <property type="term" value="C:cytoplasm"/>
    <property type="evidence" value="ECO:0007669"/>
    <property type="project" value="TreeGrafter"/>
</dbReference>
<dbReference type="GO" id="GO:0003729">
    <property type="term" value="F:mRNA binding"/>
    <property type="evidence" value="ECO:0007669"/>
    <property type="project" value="InterPro"/>
</dbReference>
<protein>
    <submittedName>
        <fullName evidence="6">SLBP_RNA_bind domain-containing protein</fullName>
    </submittedName>
</protein>
<sequence length="411" mass="46143">MQVTEHVSFASDVLHDETGLKTVIGDATSAVDVKHPGNGYRLNTPTDRSTDQAKSEYRAAAKMSGRKWASPSKKAKKEEAEHLNNEEFPPLDLASMHADLGNKSWAEIVTESENNAASKVAEEETSGRRRKALPKKADPKPRFLKTHEEERQRNVVIVQSESSKGLQVRKRKMSTSSVSTVDEEEHASPRKRTAISRSVPRKSARSQQAPVLPETPKRGPRRLCSSASSSPAMKKREDWEEPTLGWCTDEEVLKRRTREIERAKEKTVYERYLQEIPKEDRVKGLHPRTPNKLINYSRRSWDSLVRRWKRALYDWAGEEPSESTRTSRCSSRASSVADLTDSALVKEKENEPSESIGEVNVAVRPEADAMASLLGHFQVDSRQPIEEDESTLKAPSTGNQANGPVDFSGFQ</sequence>
<evidence type="ECO:0000256" key="2">
    <source>
        <dbReference type="ARBA" id="ARBA00022884"/>
    </source>
</evidence>
<dbReference type="PANTHER" id="PTHR17408">
    <property type="entry name" value="HISTONE RNA HAIRPIN-BINDING PROTEIN"/>
    <property type="match status" value="1"/>
</dbReference>
<keyword evidence="2" id="KW-0694">RNA-binding</keyword>
<dbReference type="PANTHER" id="PTHR17408:SF0">
    <property type="entry name" value="HISTONE RNA HAIRPIN-BINDING PROTEIN"/>
    <property type="match status" value="1"/>
</dbReference>
<dbReference type="Pfam" id="PF15247">
    <property type="entry name" value="SLBP_RNA_bind"/>
    <property type="match status" value="1"/>
</dbReference>
<dbReference type="AlphaFoldDB" id="A0A1I7YL53"/>
<dbReference type="GO" id="GO:0007076">
    <property type="term" value="P:mitotic chromosome condensation"/>
    <property type="evidence" value="ECO:0007669"/>
    <property type="project" value="UniProtKB-ARBA"/>
</dbReference>
<evidence type="ECO:0000256" key="1">
    <source>
        <dbReference type="ARBA" id="ARBA00006151"/>
    </source>
</evidence>